<evidence type="ECO:0000256" key="1">
    <source>
        <dbReference type="SAM" id="Phobius"/>
    </source>
</evidence>
<keyword evidence="1" id="KW-0472">Membrane</keyword>
<dbReference type="AlphaFoldDB" id="A0A099NUM0"/>
<dbReference type="Proteomes" id="UP000029867">
    <property type="component" value="Unassembled WGS sequence"/>
</dbReference>
<dbReference type="EMBL" id="JQFK01000499">
    <property type="protein sequence ID" value="KGK35596.1"/>
    <property type="molecule type" value="Genomic_DNA"/>
</dbReference>
<evidence type="ECO:0000313" key="2">
    <source>
        <dbReference type="EMBL" id="KGK35596.1"/>
    </source>
</evidence>
<name>A0A099NUM0_PICKU</name>
<evidence type="ECO:0000313" key="3">
    <source>
        <dbReference type="Proteomes" id="UP000029867"/>
    </source>
</evidence>
<protein>
    <recommendedName>
        <fullName evidence="4">Transmembrane protein</fullName>
    </recommendedName>
</protein>
<sequence length="217" mass="24310">MRCSSGVSLFGKEFLCSNPNEEDSPVGEGLEIQEDEDDEVNEEIEFVARLESVSREDPNRPFVLEFMHVPAFAAVFIFTGVFIFVLMVVLVAPDLRKDSIEETLPDLLGDSDNIECMPKFEFEFLFECEYFNKSLLGPDWMAENDFEDAGDDDIDDIELGVAPIPIWARDVLDDDDGAASAGTGAGDTVEDVVGYWKACIVPTRERHQETIQHKSLQ</sequence>
<gene>
    <name evidence="2" type="ORF">JL09_g5254</name>
</gene>
<reference evidence="3" key="1">
    <citation type="journal article" date="2014" name="Microb. Cell Fact.">
        <title>Exploiting Issatchenkia orientalis SD108 for succinic acid production.</title>
        <authorList>
            <person name="Xiao H."/>
            <person name="Shao Z."/>
            <person name="Jiang Y."/>
            <person name="Dole S."/>
            <person name="Zhao H."/>
        </authorList>
    </citation>
    <scope>NUCLEOTIDE SEQUENCE [LARGE SCALE GENOMIC DNA]</scope>
    <source>
        <strain evidence="3">SD108</strain>
    </source>
</reference>
<keyword evidence="1" id="KW-1133">Transmembrane helix</keyword>
<organism evidence="2 3">
    <name type="scientific">Pichia kudriavzevii</name>
    <name type="common">Yeast</name>
    <name type="synonym">Issatchenkia orientalis</name>
    <dbReference type="NCBI Taxonomy" id="4909"/>
    <lineage>
        <taxon>Eukaryota</taxon>
        <taxon>Fungi</taxon>
        <taxon>Dikarya</taxon>
        <taxon>Ascomycota</taxon>
        <taxon>Saccharomycotina</taxon>
        <taxon>Pichiomycetes</taxon>
        <taxon>Pichiales</taxon>
        <taxon>Pichiaceae</taxon>
        <taxon>Pichia</taxon>
    </lineage>
</organism>
<evidence type="ECO:0008006" key="4">
    <source>
        <dbReference type="Google" id="ProtNLM"/>
    </source>
</evidence>
<feature type="transmembrane region" description="Helical" evidence="1">
    <location>
        <begin position="71"/>
        <end position="92"/>
    </location>
</feature>
<dbReference type="HOGENOM" id="CLU_1272462_0_0_1"/>
<comment type="caution">
    <text evidence="2">The sequence shown here is derived from an EMBL/GenBank/DDBJ whole genome shotgun (WGS) entry which is preliminary data.</text>
</comment>
<proteinExistence type="predicted"/>
<accession>A0A099NUM0</accession>
<keyword evidence="1" id="KW-0812">Transmembrane</keyword>